<dbReference type="Proteomes" id="UP000008672">
    <property type="component" value="Unassembled WGS sequence"/>
</dbReference>
<dbReference type="InParanoid" id="H3B978"/>
<dbReference type="AlphaFoldDB" id="H3B978"/>
<dbReference type="OMA" id="TESRTIM"/>
<reference evidence="1" key="3">
    <citation type="submission" date="2025-09" db="UniProtKB">
        <authorList>
            <consortium name="Ensembl"/>
        </authorList>
    </citation>
    <scope>IDENTIFICATION</scope>
</reference>
<dbReference type="STRING" id="7897.ENSLACP00000018449"/>
<dbReference type="HOGENOM" id="CLU_013265_2_0_1"/>
<dbReference type="SUPFAM" id="SSF53098">
    <property type="entry name" value="Ribonuclease H-like"/>
    <property type="match status" value="1"/>
</dbReference>
<dbReference type="Ensembl" id="ENSLACT00000018582.1">
    <property type="protein sequence ID" value="ENSLACP00000018449.1"/>
    <property type="gene ID" value="ENSLACG00000016247.1"/>
</dbReference>
<dbReference type="PANTHER" id="PTHR37162:SF10">
    <property type="entry name" value="DUF4371 DOMAIN-CONTAINING PROTEIN"/>
    <property type="match status" value="1"/>
</dbReference>
<dbReference type="InterPro" id="IPR012337">
    <property type="entry name" value="RNaseH-like_sf"/>
</dbReference>
<proteinExistence type="predicted"/>
<protein>
    <recommendedName>
        <fullName evidence="3">HAT C-terminal dimerisation domain-containing protein</fullName>
    </recommendedName>
</protein>
<evidence type="ECO:0008006" key="3">
    <source>
        <dbReference type="Google" id="ProtNLM"/>
    </source>
</evidence>
<dbReference type="eggNOG" id="ENOG502RX81">
    <property type="taxonomic scope" value="Eukaryota"/>
</dbReference>
<keyword evidence="2" id="KW-1185">Reference proteome</keyword>
<evidence type="ECO:0000313" key="1">
    <source>
        <dbReference type="Ensembl" id="ENSLACP00000018449.1"/>
    </source>
</evidence>
<organism evidence="1 2">
    <name type="scientific">Latimeria chalumnae</name>
    <name type="common">Coelacanth</name>
    <dbReference type="NCBI Taxonomy" id="7897"/>
    <lineage>
        <taxon>Eukaryota</taxon>
        <taxon>Metazoa</taxon>
        <taxon>Chordata</taxon>
        <taxon>Craniata</taxon>
        <taxon>Vertebrata</taxon>
        <taxon>Euteleostomi</taxon>
        <taxon>Coelacanthiformes</taxon>
        <taxon>Coelacanthidae</taxon>
        <taxon>Latimeria</taxon>
    </lineage>
</organism>
<reference evidence="1" key="2">
    <citation type="submission" date="2025-08" db="UniProtKB">
        <authorList>
            <consortium name="Ensembl"/>
        </authorList>
    </citation>
    <scope>IDENTIFICATION</scope>
</reference>
<dbReference type="EMBL" id="AFYH01061329">
    <property type="status" value="NOT_ANNOTATED_CDS"/>
    <property type="molecule type" value="Genomic_DNA"/>
</dbReference>
<dbReference type="GeneTree" id="ENSGT00940000164322"/>
<accession>H3B978</accession>
<sequence>RTCCSQDISIAAAGWNDISKHLKTDKHKNENAKSSTVPFFSLLKEETCDVTKAECCFVEFLIEHNLLLSVADHAAPLFKAMFADSKIAKDFSCRRMKTSHIIHTLAGNSKSELVSVLKRRPFCLATDGSNDIEDCKLYPIVVRVFNDYKVKKTCLLFLPELKKDSTAVNIYDCIRCQLETLGIPRCSMIAFTSDNASVMPGSRQWSRNSTETNTVGCPCHLIHITADKATDSLPISVEDIVITNYYYLKKSSKRKRPLRKFQELYSVECQKIIKHVHTRWLSLGKSLKQILLQWEALHEFFRSEESEDTTVPERLCHVFGDPNTKLYFLVLDGVLPVFEDTNKMLQSDEPLTHVLHETLLNQLRGTLVRFVKPDIIRSNDLLQVPFEEECNHKTSGMIMIGRSAEHYIKGNQPQLYLAKLFKRVVSSYATACQYMKKKFPYCDPVLLPAEVASIKRHEQVAFQSVEYFVNRFPALLPTCENTPEQLEELQNEFLLYQVDSEIDTMSVHRIDHAWVILKKYKVLSDVMLGILVILHSNADCERVFSIVTKKQTASHSNMS</sequence>
<evidence type="ECO:0000313" key="2">
    <source>
        <dbReference type="Proteomes" id="UP000008672"/>
    </source>
</evidence>
<dbReference type="PANTHER" id="PTHR37162">
    <property type="entry name" value="HAT FAMILY DIMERISATION DOMAINCONTAINING PROTEIN-RELATED"/>
    <property type="match status" value="1"/>
</dbReference>
<reference evidence="2" key="1">
    <citation type="submission" date="2011-08" db="EMBL/GenBank/DDBJ databases">
        <title>The draft genome of Latimeria chalumnae.</title>
        <authorList>
            <person name="Di Palma F."/>
            <person name="Alfoldi J."/>
            <person name="Johnson J."/>
            <person name="Berlin A."/>
            <person name="Gnerre S."/>
            <person name="Jaffe D."/>
            <person name="MacCallum I."/>
            <person name="Young S."/>
            <person name="Walker B.J."/>
            <person name="Lander E."/>
            <person name="Lindblad-Toh K."/>
        </authorList>
    </citation>
    <scope>NUCLEOTIDE SEQUENCE [LARGE SCALE GENOMIC DNA]</scope>
    <source>
        <strain evidence="2">Wild caught</strain>
    </source>
</reference>
<name>H3B978_LATCH</name>